<dbReference type="Pfam" id="PF24389">
    <property type="entry name" value="ORC-CDC6-like"/>
    <property type="match status" value="1"/>
</dbReference>
<name>A0A843YLD5_9RHOB</name>
<protein>
    <submittedName>
        <fullName evidence="1">Uncharacterized protein</fullName>
    </submittedName>
</protein>
<gene>
    <name evidence="1" type="ORF">GFB49_13595</name>
</gene>
<evidence type="ECO:0000313" key="2">
    <source>
        <dbReference type="Proteomes" id="UP000444174"/>
    </source>
</evidence>
<organism evidence="1 2">
    <name type="scientific">Tritonibacter litoralis</name>
    <dbReference type="NCBI Taxonomy" id="2662264"/>
    <lineage>
        <taxon>Bacteria</taxon>
        <taxon>Pseudomonadati</taxon>
        <taxon>Pseudomonadota</taxon>
        <taxon>Alphaproteobacteria</taxon>
        <taxon>Rhodobacterales</taxon>
        <taxon>Paracoccaceae</taxon>
        <taxon>Tritonibacter</taxon>
    </lineage>
</organism>
<reference evidence="1 2" key="1">
    <citation type="submission" date="2019-10" db="EMBL/GenBank/DDBJ databases">
        <title>Epibacterium sp. nov., isolated from seawater.</title>
        <authorList>
            <person name="Zhang X."/>
            <person name="Li N."/>
        </authorList>
    </citation>
    <scope>NUCLEOTIDE SEQUENCE [LARGE SCALE GENOMIC DNA]</scope>
    <source>
        <strain evidence="1 2">SM1979</strain>
    </source>
</reference>
<proteinExistence type="predicted"/>
<dbReference type="RefSeq" id="WP_153216438.1">
    <property type="nucleotide sequence ID" value="NZ_WIBF01000008.1"/>
</dbReference>
<evidence type="ECO:0000313" key="1">
    <source>
        <dbReference type="EMBL" id="MQQ09497.1"/>
    </source>
</evidence>
<comment type="caution">
    <text evidence="1">The sequence shown here is derived from an EMBL/GenBank/DDBJ whole genome shotgun (WGS) entry which is preliminary data.</text>
</comment>
<dbReference type="InterPro" id="IPR056955">
    <property type="entry name" value="ORC-CDC6-like"/>
</dbReference>
<sequence length="604" mass="68581">MSEASTAYNARNSDPKQIARSFVKPTDFDKIIGFQSKVLVGPRGIGKTTILKLLTPSGLHELKKRPAFKDFKLDHVPLYIPADTLWKGEASAFEGMQSLGRSSINAETVRFVQNALFVDYCLYEVIASVQDAAEIACEYGSEKPDWCIDISPSVEAKICENCADFWGLPTRPKSFLGLRLALLKRQNRRSALINSLDDPDFSRIEAEEPLDLFIMLQGFFTIMEDLTGVRKWALHFDEMEIAPQFILASIYERLRSFDRRAVIKFSLFPYIDFVKESESARISPREGHDFETITLSGKFKNESYQFSSELVSRICEGQGLKATDFIEYVNSAADQTTLAFDKNGHRKRKYQAIFRSLAKKDTSFAAHLSDNGIEIPRIPQYTEHDRAPSVRKLGGISEFRNHYLRSFTKGQGRKLSRKSYHYFNNYDQLLKLTEQNPRAVHFYCDDIIKCMTDGKPAQGALKSVIEKNVNRFRALVATQSVPFDPINNKMSHVLDVVDNFGEALYTKLISSAFSPEPQLAFKVAQSMDDYSLKILGIAVNTGAIILDESNQRGLHLDLRGLRFRVSYQLSPWYPLPTQTGSERKISHLGFHKPTAQTALFDWED</sequence>
<dbReference type="AlphaFoldDB" id="A0A843YLD5"/>
<accession>A0A843YLD5</accession>
<keyword evidence="2" id="KW-1185">Reference proteome</keyword>
<dbReference type="EMBL" id="WIBF01000008">
    <property type="protein sequence ID" value="MQQ09497.1"/>
    <property type="molecule type" value="Genomic_DNA"/>
</dbReference>
<dbReference type="Proteomes" id="UP000444174">
    <property type="component" value="Unassembled WGS sequence"/>
</dbReference>